<dbReference type="InterPro" id="IPR036890">
    <property type="entry name" value="HATPase_C_sf"/>
</dbReference>
<dbReference type="Gene3D" id="6.10.340.10">
    <property type="match status" value="1"/>
</dbReference>
<dbReference type="GO" id="GO:0000155">
    <property type="term" value="F:phosphorelay sensor kinase activity"/>
    <property type="evidence" value="ECO:0007669"/>
    <property type="project" value="InterPro"/>
</dbReference>
<dbReference type="Pfam" id="PF06580">
    <property type="entry name" value="His_kinase"/>
    <property type="match status" value="1"/>
</dbReference>
<reference evidence="4 5" key="1">
    <citation type="submission" date="2018-05" db="EMBL/GenBank/DDBJ databases">
        <authorList>
            <person name="Goeker M."/>
            <person name="Huntemann M."/>
            <person name="Clum A."/>
            <person name="Pillay M."/>
            <person name="Palaniappan K."/>
            <person name="Varghese N."/>
            <person name="Mikhailova N."/>
            <person name="Stamatis D."/>
            <person name="Reddy T."/>
            <person name="Daum C."/>
            <person name="Shapiro N."/>
            <person name="Ivanova N."/>
            <person name="Kyrpides N."/>
            <person name="Woyke T."/>
        </authorList>
    </citation>
    <scope>NUCLEOTIDE SEQUENCE [LARGE SCALE GENOMIC DNA]</scope>
    <source>
        <strain evidence="4 5">DSM 26524</strain>
    </source>
</reference>
<organism evidence="4 5">
    <name type="scientific">Murimonas intestini</name>
    <dbReference type="NCBI Taxonomy" id="1337051"/>
    <lineage>
        <taxon>Bacteria</taxon>
        <taxon>Bacillati</taxon>
        <taxon>Bacillota</taxon>
        <taxon>Clostridia</taxon>
        <taxon>Lachnospirales</taxon>
        <taxon>Lachnospiraceae</taxon>
        <taxon>Murimonas</taxon>
    </lineage>
</organism>
<evidence type="ECO:0000313" key="4">
    <source>
        <dbReference type="EMBL" id="PWJ75665.1"/>
    </source>
</evidence>
<accession>A0AB73T3Z0</accession>
<evidence type="ECO:0000256" key="1">
    <source>
        <dbReference type="SAM" id="MobiDB-lite"/>
    </source>
</evidence>
<dbReference type="InterPro" id="IPR050640">
    <property type="entry name" value="Bact_2-comp_sensor_kinase"/>
</dbReference>
<feature type="domain" description="Signal transduction histidine kinase internal region" evidence="3">
    <location>
        <begin position="388"/>
        <end position="467"/>
    </location>
</feature>
<dbReference type="PANTHER" id="PTHR34220">
    <property type="entry name" value="SENSOR HISTIDINE KINASE YPDA"/>
    <property type="match status" value="1"/>
</dbReference>
<keyword evidence="2" id="KW-0812">Transmembrane</keyword>
<dbReference type="EMBL" id="QGGY01000006">
    <property type="protein sequence ID" value="PWJ75665.1"/>
    <property type="molecule type" value="Genomic_DNA"/>
</dbReference>
<dbReference type="GO" id="GO:0016020">
    <property type="term" value="C:membrane"/>
    <property type="evidence" value="ECO:0007669"/>
    <property type="project" value="InterPro"/>
</dbReference>
<keyword evidence="2" id="KW-1133">Transmembrane helix</keyword>
<dbReference type="Gene3D" id="3.30.565.10">
    <property type="entry name" value="Histidine kinase-like ATPase, C-terminal domain"/>
    <property type="match status" value="1"/>
</dbReference>
<dbReference type="AlphaFoldDB" id="A0AB73T3Z0"/>
<name>A0AB73T3Z0_9FIRM</name>
<protein>
    <submittedName>
        <fullName evidence="4">HAMP domain-containing protein</fullName>
    </submittedName>
</protein>
<dbReference type="Proteomes" id="UP000245412">
    <property type="component" value="Unassembled WGS sequence"/>
</dbReference>
<feature type="region of interest" description="Disordered" evidence="1">
    <location>
        <begin position="588"/>
        <end position="608"/>
    </location>
</feature>
<sequence length="608" mass="69340">MKSLHFKLLWRYAALILSIIIIFMVFLYFIWGNTLRANATGELLADCDNICTLLDTELDQLDQLSKRIVSSNQLQALFVKDIYSDTAGAYYGRMAFSDTLFEIIRLSFNHMELNMFDVSGRYVHVGMTSSFEKRTESPLDVVPWGQQVLDAYGKKVILPAHFPELNTTDEAMISLCRAFSPENPTRETAILELQLQYPYICQRIEDAIHNEKEKKKIFVYNQAQELIYPYGETIPEQTKTYIADVLTHPESYTDMPSTARTLENKPVLFTHKTSDFTKWTVFVAESEEDLFFSFYQFRTLIIVVTLVVLLLTLFITNQIATSVSAPLQKLEQYARTLTLDNLDTFELPEYKNSFRELTSLYCSFGQMKSNLQKSLKDVVSAHTMAVDAQMLALQSQMNPHFLYNTLASISILAEEGDDAKISQVCDDLSLLLRYISSGSARNVKLEQEIEHTVSYINLIKIKYEERIQFHLDIDSSLMSLQVPKLIVQPLVENCVKYGLEVDPPWVITISGYIQNSFWMIQVQDTGSGFSPEYLDEFYQKSAGLKADNPISDLNINGLGLMNLYIRLHLLYKDQMVFKLENPPEGGARVTIGGPLPAETNNGGTYHEV</sequence>
<evidence type="ECO:0000313" key="5">
    <source>
        <dbReference type="Proteomes" id="UP000245412"/>
    </source>
</evidence>
<evidence type="ECO:0000256" key="2">
    <source>
        <dbReference type="SAM" id="Phobius"/>
    </source>
</evidence>
<proteinExistence type="predicted"/>
<keyword evidence="5" id="KW-1185">Reference proteome</keyword>
<feature type="compositionally biased region" description="Polar residues" evidence="1">
    <location>
        <begin position="598"/>
        <end position="608"/>
    </location>
</feature>
<dbReference type="PANTHER" id="PTHR34220:SF7">
    <property type="entry name" value="SENSOR HISTIDINE KINASE YPDA"/>
    <property type="match status" value="1"/>
</dbReference>
<dbReference type="InterPro" id="IPR010559">
    <property type="entry name" value="Sig_transdc_His_kin_internal"/>
</dbReference>
<gene>
    <name evidence="4" type="ORF">C7383_106235</name>
</gene>
<evidence type="ECO:0000259" key="3">
    <source>
        <dbReference type="Pfam" id="PF06580"/>
    </source>
</evidence>
<comment type="caution">
    <text evidence="4">The sequence shown here is derived from an EMBL/GenBank/DDBJ whole genome shotgun (WGS) entry which is preliminary data.</text>
</comment>
<dbReference type="SUPFAM" id="SSF55874">
    <property type="entry name" value="ATPase domain of HSP90 chaperone/DNA topoisomerase II/histidine kinase"/>
    <property type="match status" value="1"/>
</dbReference>
<feature type="transmembrane region" description="Helical" evidence="2">
    <location>
        <begin position="300"/>
        <end position="320"/>
    </location>
</feature>
<feature type="transmembrane region" description="Helical" evidence="2">
    <location>
        <begin position="12"/>
        <end position="31"/>
    </location>
</feature>
<keyword evidence="2" id="KW-0472">Membrane</keyword>